<dbReference type="Gene3D" id="1.20.120.450">
    <property type="entry name" value="dinb family like domain"/>
    <property type="match status" value="1"/>
</dbReference>
<dbReference type="PANTHER" id="PTHR36922">
    <property type="entry name" value="BLL2446 PROTEIN"/>
    <property type="match status" value="1"/>
</dbReference>
<keyword evidence="2" id="KW-1185">Reference proteome</keyword>
<dbReference type="SUPFAM" id="SSF109854">
    <property type="entry name" value="DinB/YfiT-like putative metalloenzymes"/>
    <property type="match status" value="1"/>
</dbReference>
<dbReference type="PANTHER" id="PTHR36922:SF1">
    <property type="entry name" value="DUF1993 DOMAIN-CONTAINING PROTEIN"/>
    <property type="match status" value="1"/>
</dbReference>
<dbReference type="AlphaFoldDB" id="A0A918DD07"/>
<accession>A0A918DD07</accession>
<name>A0A918DD07_9RHOB</name>
<proteinExistence type="predicted"/>
<protein>
    <recommendedName>
        <fullName evidence="3">DUF1993 domain-containing protein</fullName>
    </recommendedName>
</protein>
<sequence length="168" mass="18255">MSADLYSASVPVFSHYLGQLANLVERTAGREQVLAARLAPDMFTAAQQVATAVGFALRVAYPLAGREVPPSADLGLDRIGLGRRIAAARTSLAALDRSEFAGAASRRIRHRAGFAELDQSGDDYLHLFGMPNFMFHVSMTFAVLRAEGLEIGKAEFDGLHDYPHGFRF</sequence>
<dbReference type="InterPro" id="IPR018531">
    <property type="entry name" value="DUF1993"/>
</dbReference>
<dbReference type="OrthoDB" id="338237at2"/>
<dbReference type="Proteomes" id="UP000598196">
    <property type="component" value="Unassembled WGS sequence"/>
</dbReference>
<dbReference type="RefSeq" id="WP_158635520.1">
    <property type="nucleotide sequence ID" value="NZ_BMLP01000001.1"/>
</dbReference>
<organism evidence="1 2">
    <name type="scientific">Gemmobacter aquaticus</name>
    <dbReference type="NCBI Taxonomy" id="490185"/>
    <lineage>
        <taxon>Bacteria</taxon>
        <taxon>Pseudomonadati</taxon>
        <taxon>Pseudomonadota</taxon>
        <taxon>Alphaproteobacteria</taxon>
        <taxon>Rhodobacterales</taxon>
        <taxon>Paracoccaceae</taxon>
        <taxon>Gemmobacter</taxon>
    </lineage>
</organism>
<dbReference type="EMBL" id="BMLP01000001">
    <property type="protein sequence ID" value="GGO29103.1"/>
    <property type="molecule type" value="Genomic_DNA"/>
</dbReference>
<dbReference type="InterPro" id="IPR034660">
    <property type="entry name" value="DinB/YfiT-like"/>
</dbReference>
<reference evidence="1 2" key="1">
    <citation type="journal article" date="2014" name="Int. J. Syst. Evol. Microbiol.">
        <title>Complete genome sequence of Corynebacterium casei LMG S-19264T (=DSM 44701T), isolated from a smear-ripened cheese.</title>
        <authorList>
            <consortium name="US DOE Joint Genome Institute (JGI-PGF)"/>
            <person name="Walter F."/>
            <person name="Albersmeier A."/>
            <person name="Kalinowski J."/>
            <person name="Ruckert C."/>
        </authorList>
    </citation>
    <scope>NUCLEOTIDE SEQUENCE [LARGE SCALE GENOMIC DNA]</scope>
    <source>
        <strain evidence="1 2">CGMCC 1.7029</strain>
    </source>
</reference>
<dbReference type="Pfam" id="PF09351">
    <property type="entry name" value="DUF1993"/>
    <property type="match status" value="1"/>
</dbReference>
<evidence type="ECO:0000313" key="1">
    <source>
        <dbReference type="EMBL" id="GGO29103.1"/>
    </source>
</evidence>
<evidence type="ECO:0008006" key="3">
    <source>
        <dbReference type="Google" id="ProtNLM"/>
    </source>
</evidence>
<gene>
    <name evidence="1" type="ORF">GCM10010991_12620</name>
</gene>
<evidence type="ECO:0000313" key="2">
    <source>
        <dbReference type="Proteomes" id="UP000598196"/>
    </source>
</evidence>
<comment type="caution">
    <text evidence="1">The sequence shown here is derived from an EMBL/GenBank/DDBJ whole genome shotgun (WGS) entry which is preliminary data.</text>
</comment>